<dbReference type="GO" id="GO:0030288">
    <property type="term" value="C:outer membrane-bounded periplasmic space"/>
    <property type="evidence" value="ECO:0007669"/>
    <property type="project" value="TreeGrafter"/>
</dbReference>
<sequence>MKKRFFSTLALMLTAAVAAGLFAGCSSSGSGDKQVVNILSANYEDQIALQLDYLREIYPDAEINITYMSSGKLAAKIQAEGADSEADILLSLSSGYANQLKDGGYLRSFTPKSTYKAEYTDPDNVIIPNGVWSGAILVNTQELEKLGLPEPTSYEDLLNPIYKGHIVMSNPNTSSTGYFFLHGILGLYGEEKGWEYFDKLSENIFLFGESGSTPSSMVASGEAAIGLGIDYEGLLLQSEGKPVKVLFASEGAPYDYDTALLVNKKEEPSQLVLDVLDTITSAEGNAVFNNYNLSVIEGGENRGEYPENFKLLDMTDIADPDLKAERAQKWSERYE</sequence>
<dbReference type="GO" id="GO:0015888">
    <property type="term" value="P:thiamine transport"/>
    <property type="evidence" value="ECO:0007669"/>
    <property type="project" value="TreeGrafter"/>
</dbReference>
<dbReference type="PROSITE" id="PS51257">
    <property type="entry name" value="PROKAR_LIPOPROTEIN"/>
    <property type="match status" value="1"/>
</dbReference>
<feature type="signal peptide" evidence="3">
    <location>
        <begin position="1"/>
        <end position="18"/>
    </location>
</feature>
<dbReference type="PIRSF" id="PIRSF002825">
    <property type="entry name" value="CfbpA"/>
    <property type="match status" value="1"/>
</dbReference>
<dbReference type="EMBL" id="CACRSL010000003">
    <property type="protein sequence ID" value="VYT06947.1"/>
    <property type="molecule type" value="Genomic_DNA"/>
</dbReference>
<proteinExistence type="predicted"/>
<evidence type="ECO:0000256" key="3">
    <source>
        <dbReference type="SAM" id="SignalP"/>
    </source>
</evidence>
<keyword evidence="2" id="KW-0479">Metal-binding</keyword>
<protein>
    <submittedName>
        <fullName evidence="4">Iron uptake protein A2</fullName>
    </submittedName>
</protein>
<feature type="binding site" evidence="2">
    <location>
        <position position="231"/>
    </location>
    <ligand>
        <name>Fe cation</name>
        <dbReference type="ChEBI" id="CHEBI:24875"/>
    </ligand>
</feature>
<dbReference type="SUPFAM" id="SSF53850">
    <property type="entry name" value="Periplasmic binding protein-like II"/>
    <property type="match status" value="1"/>
</dbReference>
<organism evidence="4">
    <name type="scientific">uncultured Anaerotruncus sp</name>
    <dbReference type="NCBI Taxonomy" id="905011"/>
    <lineage>
        <taxon>Bacteria</taxon>
        <taxon>Bacillati</taxon>
        <taxon>Bacillota</taxon>
        <taxon>Clostridia</taxon>
        <taxon>Eubacteriales</taxon>
        <taxon>Oscillospiraceae</taxon>
        <taxon>Anaerotruncus</taxon>
        <taxon>environmental samples</taxon>
    </lineage>
</organism>
<evidence type="ECO:0000313" key="4">
    <source>
        <dbReference type="EMBL" id="VYT06947.1"/>
    </source>
</evidence>
<dbReference type="Pfam" id="PF13343">
    <property type="entry name" value="SBP_bac_6"/>
    <property type="match status" value="1"/>
</dbReference>
<dbReference type="PANTHER" id="PTHR30006">
    <property type="entry name" value="THIAMINE-BINDING PERIPLASMIC PROTEIN-RELATED"/>
    <property type="match status" value="1"/>
</dbReference>
<dbReference type="GO" id="GO:0030976">
    <property type="term" value="F:thiamine pyrophosphate binding"/>
    <property type="evidence" value="ECO:0007669"/>
    <property type="project" value="TreeGrafter"/>
</dbReference>
<keyword evidence="2" id="KW-0408">Iron</keyword>
<dbReference type="GO" id="GO:0030975">
    <property type="term" value="F:thiamine binding"/>
    <property type="evidence" value="ECO:0007669"/>
    <property type="project" value="TreeGrafter"/>
</dbReference>
<dbReference type="InterPro" id="IPR026045">
    <property type="entry name" value="Ferric-bd"/>
</dbReference>
<keyword evidence="1 3" id="KW-0732">Signal</keyword>
<gene>
    <name evidence="4" type="primary">futA2</name>
    <name evidence="4" type="ORF">AULFYP135_01515</name>
</gene>
<name>A0A6N2TNH2_9FIRM</name>
<feature type="chain" id="PRO_5039102963" evidence="3">
    <location>
        <begin position="19"/>
        <end position="335"/>
    </location>
</feature>
<reference evidence="4" key="1">
    <citation type="submission" date="2019-11" db="EMBL/GenBank/DDBJ databases">
        <authorList>
            <person name="Feng L."/>
        </authorList>
    </citation>
    <scope>NUCLEOTIDE SEQUENCE</scope>
    <source>
        <strain evidence="4">AundefinedLFYP135</strain>
    </source>
</reference>
<accession>A0A6N2TNH2</accession>
<dbReference type="PANTHER" id="PTHR30006:SF2">
    <property type="entry name" value="ABC TRANSPORTER SUBSTRATE-BINDING PROTEIN"/>
    <property type="match status" value="1"/>
</dbReference>
<dbReference type="GO" id="GO:0046872">
    <property type="term" value="F:metal ion binding"/>
    <property type="evidence" value="ECO:0007669"/>
    <property type="project" value="UniProtKB-KW"/>
</dbReference>
<evidence type="ECO:0000256" key="1">
    <source>
        <dbReference type="ARBA" id="ARBA00022729"/>
    </source>
</evidence>
<dbReference type="AlphaFoldDB" id="A0A6N2TNH2"/>
<evidence type="ECO:0000256" key="2">
    <source>
        <dbReference type="PIRSR" id="PIRSR002825-1"/>
    </source>
</evidence>
<dbReference type="Gene3D" id="3.40.190.10">
    <property type="entry name" value="Periplasmic binding protein-like II"/>
    <property type="match status" value="2"/>
</dbReference>